<dbReference type="Gene3D" id="1.20.1050.10">
    <property type="match status" value="1"/>
</dbReference>
<reference evidence="3" key="2">
    <citation type="journal article" date="2022" name="Microbiol. Resour. Announc.">
        <title>Whole-Genome Sequence of Entomortierella parvispora E1425, a Mucoromycotan Fungus Associated with Burkholderiaceae-Related Endosymbiotic Bacteria.</title>
        <authorList>
            <person name="Herlambang A."/>
            <person name="Guo Y."/>
            <person name="Takashima Y."/>
            <person name="Narisawa K."/>
            <person name="Ohta H."/>
            <person name="Nishizawa T."/>
        </authorList>
    </citation>
    <scope>NUCLEOTIDE SEQUENCE</scope>
    <source>
        <strain evidence="3">E1425</strain>
    </source>
</reference>
<dbReference type="PROSITE" id="PS50405">
    <property type="entry name" value="GST_CTER"/>
    <property type="match status" value="1"/>
</dbReference>
<evidence type="ECO:0000313" key="4">
    <source>
        <dbReference type="Proteomes" id="UP000827284"/>
    </source>
</evidence>
<dbReference type="InterPro" id="IPR040079">
    <property type="entry name" value="Glutathione_S-Trfase"/>
</dbReference>
<dbReference type="OrthoDB" id="414243at2759"/>
<dbReference type="InterPro" id="IPR036249">
    <property type="entry name" value="Thioredoxin-like_sf"/>
</dbReference>
<dbReference type="InterPro" id="IPR036282">
    <property type="entry name" value="Glutathione-S-Trfase_C_sf"/>
</dbReference>
<dbReference type="EMBL" id="BQFW01000012">
    <property type="protein sequence ID" value="GJJ76804.1"/>
    <property type="molecule type" value="Genomic_DNA"/>
</dbReference>
<dbReference type="GO" id="GO:0004364">
    <property type="term" value="F:glutathione transferase activity"/>
    <property type="evidence" value="ECO:0007669"/>
    <property type="project" value="TreeGrafter"/>
</dbReference>
<accession>A0A9P3HHG3</accession>
<dbReference type="PANTHER" id="PTHR11571">
    <property type="entry name" value="GLUTATHIONE S-TRANSFERASE"/>
    <property type="match status" value="1"/>
</dbReference>
<dbReference type="CDD" id="cd03039">
    <property type="entry name" value="GST_N_Sigma_like"/>
    <property type="match status" value="1"/>
</dbReference>
<keyword evidence="4" id="KW-1185">Reference proteome</keyword>
<dbReference type="SUPFAM" id="SSF52833">
    <property type="entry name" value="Thioredoxin-like"/>
    <property type="match status" value="1"/>
</dbReference>
<evidence type="ECO:0000259" key="2">
    <source>
        <dbReference type="PROSITE" id="PS50405"/>
    </source>
</evidence>
<dbReference type="SUPFAM" id="SSF47616">
    <property type="entry name" value="GST C-terminal domain-like"/>
    <property type="match status" value="1"/>
</dbReference>
<dbReference type="SFLD" id="SFLDS00019">
    <property type="entry name" value="Glutathione_Transferase_(cytos"/>
    <property type="match status" value="1"/>
</dbReference>
<feature type="domain" description="GST C-terminal" evidence="2">
    <location>
        <begin position="115"/>
        <end position="253"/>
    </location>
</feature>
<dbReference type="Proteomes" id="UP000827284">
    <property type="component" value="Unassembled WGS sequence"/>
</dbReference>
<protein>
    <recommendedName>
        <fullName evidence="5">Glutathione S-transferase</fullName>
    </recommendedName>
</protein>
<dbReference type="Pfam" id="PF14497">
    <property type="entry name" value="GST_C_3"/>
    <property type="match status" value="1"/>
</dbReference>
<organism evidence="3 4">
    <name type="scientific">Entomortierella parvispora</name>
    <dbReference type="NCBI Taxonomy" id="205924"/>
    <lineage>
        <taxon>Eukaryota</taxon>
        <taxon>Fungi</taxon>
        <taxon>Fungi incertae sedis</taxon>
        <taxon>Mucoromycota</taxon>
        <taxon>Mortierellomycotina</taxon>
        <taxon>Mortierellomycetes</taxon>
        <taxon>Mortierellales</taxon>
        <taxon>Mortierellaceae</taxon>
        <taxon>Entomortierella</taxon>
    </lineage>
</organism>
<dbReference type="GO" id="GO:0006749">
    <property type="term" value="P:glutathione metabolic process"/>
    <property type="evidence" value="ECO:0007669"/>
    <property type="project" value="TreeGrafter"/>
</dbReference>
<dbReference type="PROSITE" id="PS50404">
    <property type="entry name" value="GST_NTER"/>
    <property type="match status" value="1"/>
</dbReference>
<evidence type="ECO:0000259" key="1">
    <source>
        <dbReference type="PROSITE" id="PS50404"/>
    </source>
</evidence>
<sequence>MAAATTSSIDQLLPKATKAPSDVLAKAAETSTDSSFKLLYFGLHGRGEMSRTLLAYGGVRYEEIPLQWPVMKADTRFGCLPVLYETTSSGTVLQLSESLAIERYLARKFNLLGSNAWEEHLVNEYTNSTETLSGNFMKICFVSDEVRQKEAEIFYRDHLTRWVQVHERLLAEEGQKQNGHYVGDKITLADIRTTVMMDRVLFLVPKGQEETVNKILNKETAPGLWKVRETVHAHPLIAAWKKSQRHQEIDAGTKGFFKF</sequence>
<comment type="caution">
    <text evidence="3">The sequence shown here is derived from an EMBL/GenBank/DDBJ whole genome shotgun (WGS) entry which is preliminary data.</text>
</comment>
<evidence type="ECO:0000313" key="3">
    <source>
        <dbReference type="EMBL" id="GJJ76804.1"/>
    </source>
</evidence>
<evidence type="ECO:0008006" key="5">
    <source>
        <dbReference type="Google" id="ProtNLM"/>
    </source>
</evidence>
<dbReference type="InterPro" id="IPR004046">
    <property type="entry name" value="GST_C"/>
</dbReference>
<dbReference type="InterPro" id="IPR004045">
    <property type="entry name" value="Glutathione_S-Trfase_N"/>
</dbReference>
<dbReference type="InterPro" id="IPR010987">
    <property type="entry name" value="Glutathione-S-Trfase_C-like"/>
</dbReference>
<name>A0A9P3HHG3_9FUNG</name>
<reference evidence="3" key="1">
    <citation type="submission" date="2021-11" db="EMBL/GenBank/DDBJ databases">
        <authorList>
            <person name="Herlambang A."/>
            <person name="Guo Y."/>
            <person name="Takashima Y."/>
            <person name="Nishizawa T."/>
        </authorList>
    </citation>
    <scope>NUCLEOTIDE SEQUENCE</scope>
    <source>
        <strain evidence="3">E1425</strain>
    </source>
</reference>
<gene>
    <name evidence="3" type="ORF">EMPS_09163</name>
</gene>
<dbReference type="AlphaFoldDB" id="A0A9P3HHG3"/>
<dbReference type="InterPro" id="IPR050213">
    <property type="entry name" value="GST_superfamily"/>
</dbReference>
<proteinExistence type="predicted"/>
<dbReference type="Gene3D" id="3.40.30.10">
    <property type="entry name" value="Glutaredoxin"/>
    <property type="match status" value="1"/>
</dbReference>
<feature type="domain" description="GST N-terminal" evidence="1">
    <location>
        <begin position="34"/>
        <end position="113"/>
    </location>
</feature>